<evidence type="ECO:0000313" key="8">
    <source>
        <dbReference type="EMBL" id="CAF3434442.1"/>
    </source>
</evidence>
<keyword evidence="4" id="KW-1015">Disulfide bond</keyword>
<evidence type="ECO:0000256" key="2">
    <source>
        <dbReference type="ARBA" id="ARBA00022685"/>
    </source>
</evidence>
<dbReference type="Proteomes" id="UP000663851">
    <property type="component" value="Unassembled WGS sequence"/>
</dbReference>
<dbReference type="InterPro" id="IPR022353">
    <property type="entry name" value="Insulin_CS"/>
</dbReference>
<evidence type="ECO:0000313" key="12">
    <source>
        <dbReference type="Proteomes" id="UP000663869"/>
    </source>
</evidence>
<organism evidence="8 12">
    <name type="scientific">Rotaria socialis</name>
    <dbReference type="NCBI Taxonomy" id="392032"/>
    <lineage>
        <taxon>Eukaryota</taxon>
        <taxon>Metazoa</taxon>
        <taxon>Spiralia</taxon>
        <taxon>Gnathifera</taxon>
        <taxon>Rotifera</taxon>
        <taxon>Eurotatoria</taxon>
        <taxon>Bdelloidea</taxon>
        <taxon>Philodinida</taxon>
        <taxon>Philodinidae</taxon>
        <taxon>Rotaria</taxon>
    </lineage>
</organism>
<reference evidence="8" key="1">
    <citation type="submission" date="2021-02" db="EMBL/GenBank/DDBJ databases">
        <authorList>
            <person name="Nowell W R."/>
        </authorList>
    </citation>
    <scope>NUCLEOTIDE SEQUENCE</scope>
</reference>
<dbReference type="InterPro" id="IPR016179">
    <property type="entry name" value="Insulin-like"/>
</dbReference>
<dbReference type="EMBL" id="CAJNYU010001435">
    <property type="protein sequence ID" value="CAF3434442.1"/>
    <property type="molecule type" value="Genomic_DNA"/>
</dbReference>
<evidence type="ECO:0000313" key="11">
    <source>
        <dbReference type="EMBL" id="CAF4434387.1"/>
    </source>
</evidence>
<evidence type="ECO:0000256" key="5">
    <source>
        <dbReference type="RuleBase" id="RU000406"/>
    </source>
</evidence>
<protein>
    <recommendedName>
        <fullName evidence="7">Insulin-like domain-containing protein</fullName>
    </recommendedName>
</protein>
<evidence type="ECO:0000313" key="9">
    <source>
        <dbReference type="EMBL" id="CAF3457471.1"/>
    </source>
</evidence>
<dbReference type="GO" id="GO:0005576">
    <property type="term" value="C:extracellular region"/>
    <property type="evidence" value="ECO:0007669"/>
    <property type="project" value="UniProtKB-SubCell"/>
</dbReference>
<dbReference type="SUPFAM" id="SSF56994">
    <property type="entry name" value="Insulin-like"/>
    <property type="match status" value="1"/>
</dbReference>
<dbReference type="Proteomes" id="UP000663869">
    <property type="component" value="Unassembled WGS sequence"/>
</dbReference>
<dbReference type="AlphaFoldDB" id="A0A818CM68"/>
<evidence type="ECO:0000256" key="4">
    <source>
        <dbReference type="ARBA" id="ARBA00023157"/>
    </source>
</evidence>
<dbReference type="SMART" id="SM00078">
    <property type="entry name" value="IlGF"/>
    <property type="match status" value="1"/>
</dbReference>
<name>A0A818CM68_9BILA</name>
<dbReference type="Pfam" id="PF00049">
    <property type="entry name" value="Insulin"/>
    <property type="match status" value="1"/>
</dbReference>
<dbReference type="PRINTS" id="PR00276">
    <property type="entry name" value="INSULINFAMLY"/>
</dbReference>
<feature type="domain" description="Insulin-like" evidence="7">
    <location>
        <begin position="64"/>
        <end position="146"/>
    </location>
</feature>
<dbReference type="InterPro" id="IPR022352">
    <property type="entry name" value="Ins/IGF/rlx"/>
</dbReference>
<feature type="chain" id="PRO_5035614286" description="Insulin-like domain-containing protein" evidence="6">
    <location>
        <begin position="20"/>
        <end position="146"/>
    </location>
</feature>
<gene>
    <name evidence="8" type="ORF">FME351_LOCUS12075</name>
    <name evidence="11" type="ORF">HFQ381_LOCUS22605</name>
    <name evidence="9" type="ORF">LUA448_LOCUS22392</name>
    <name evidence="10" type="ORF">TSG867_LOCUS8796</name>
</gene>
<dbReference type="InterPro" id="IPR036438">
    <property type="entry name" value="Insulin-like_sf"/>
</dbReference>
<sequence length="146" mass="16217">MFRSSFIILLTLIIIFTNGNNITIITNESNMTSPIQNTTTTATTITTTTTTTTTTTATRKPSSIKLCGPALVRMLEMVCDKVKQFILKAQVSESLPSSSHEKRHMIVDDDPYTHTLLVKDYAQFNNTIIGNCCLQACTLKTLIEYC</sequence>
<comment type="caution">
    <text evidence="8">The sequence shown here is derived from an EMBL/GenBank/DDBJ whole genome shotgun (WGS) entry which is preliminary data.</text>
</comment>
<dbReference type="Gene3D" id="1.10.100.10">
    <property type="entry name" value="Insulin-like"/>
    <property type="match status" value="1"/>
</dbReference>
<dbReference type="Proteomes" id="UP000663862">
    <property type="component" value="Unassembled WGS sequence"/>
</dbReference>
<keyword evidence="2" id="KW-0165">Cleavage on pair of basic residues</keyword>
<evidence type="ECO:0000256" key="6">
    <source>
        <dbReference type="SAM" id="SignalP"/>
    </source>
</evidence>
<evidence type="ECO:0000256" key="3">
    <source>
        <dbReference type="ARBA" id="ARBA00022729"/>
    </source>
</evidence>
<comment type="similarity">
    <text evidence="1 5">Belongs to the insulin family.</text>
</comment>
<dbReference type="EMBL" id="CAJOBQ010000370">
    <property type="protein sequence ID" value="CAF4339847.1"/>
    <property type="molecule type" value="Genomic_DNA"/>
</dbReference>
<keyword evidence="5" id="KW-0964">Secreted</keyword>
<keyword evidence="3 6" id="KW-0732">Signal</keyword>
<comment type="subcellular location">
    <subcellularLocation>
        <location evidence="5">Secreted</location>
    </subcellularLocation>
</comment>
<dbReference type="EMBL" id="CAJNYD010002917">
    <property type="protein sequence ID" value="CAF3457471.1"/>
    <property type="molecule type" value="Genomic_DNA"/>
</dbReference>
<dbReference type="PANTHER" id="PTHR13647:SF4">
    <property type="entry name" value="INSULIN-LIKE PEPTIDE 1-RELATED"/>
    <property type="match status" value="1"/>
</dbReference>
<evidence type="ECO:0000313" key="10">
    <source>
        <dbReference type="EMBL" id="CAF4339847.1"/>
    </source>
</evidence>
<dbReference type="Proteomes" id="UP000663833">
    <property type="component" value="Unassembled WGS sequence"/>
</dbReference>
<proteinExistence type="inferred from homology"/>
<evidence type="ECO:0000256" key="1">
    <source>
        <dbReference type="ARBA" id="ARBA00009034"/>
    </source>
</evidence>
<accession>A0A818CM68</accession>
<dbReference type="PANTHER" id="PTHR13647">
    <property type="entry name" value="INSULIN-LIKE PEPTIDE 2-RELATED"/>
    <property type="match status" value="1"/>
</dbReference>
<dbReference type="PROSITE" id="PS00262">
    <property type="entry name" value="INSULIN"/>
    <property type="match status" value="1"/>
</dbReference>
<feature type="signal peptide" evidence="6">
    <location>
        <begin position="1"/>
        <end position="19"/>
    </location>
</feature>
<dbReference type="GO" id="GO:0005179">
    <property type="term" value="F:hormone activity"/>
    <property type="evidence" value="ECO:0007669"/>
    <property type="project" value="InterPro"/>
</dbReference>
<dbReference type="EMBL" id="CAJOBO010002149">
    <property type="protein sequence ID" value="CAF4434387.1"/>
    <property type="molecule type" value="Genomic_DNA"/>
</dbReference>
<evidence type="ECO:0000259" key="7">
    <source>
        <dbReference type="SMART" id="SM00078"/>
    </source>
</evidence>